<feature type="transmembrane region" description="Helical" evidence="1">
    <location>
        <begin position="63"/>
        <end position="81"/>
    </location>
</feature>
<dbReference type="Proteomes" id="UP001287356">
    <property type="component" value="Unassembled WGS sequence"/>
</dbReference>
<gene>
    <name evidence="2" type="ORF">B0T24DRAFT_684551</name>
</gene>
<organism evidence="2 3">
    <name type="scientific">Lasiosphaeria ovina</name>
    <dbReference type="NCBI Taxonomy" id="92902"/>
    <lineage>
        <taxon>Eukaryota</taxon>
        <taxon>Fungi</taxon>
        <taxon>Dikarya</taxon>
        <taxon>Ascomycota</taxon>
        <taxon>Pezizomycotina</taxon>
        <taxon>Sordariomycetes</taxon>
        <taxon>Sordariomycetidae</taxon>
        <taxon>Sordariales</taxon>
        <taxon>Lasiosphaeriaceae</taxon>
        <taxon>Lasiosphaeria</taxon>
    </lineage>
</organism>
<reference evidence="2" key="1">
    <citation type="journal article" date="2023" name="Mol. Phylogenet. Evol.">
        <title>Genome-scale phylogeny and comparative genomics of the fungal order Sordariales.</title>
        <authorList>
            <person name="Hensen N."/>
            <person name="Bonometti L."/>
            <person name="Westerberg I."/>
            <person name="Brannstrom I.O."/>
            <person name="Guillou S."/>
            <person name="Cros-Aarteil S."/>
            <person name="Calhoun S."/>
            <person name="Haridas S."/>
            <person name="Kuo A."/>
            <person name="Mondo S."/>
            <person name="Pangilinan J."/>
            <person name="Riley R."/>
            <person name="LaButti K."/>
            <person name="Andreopoulos B."/>
            <person name="Lipzen A."/>
            <person name="Chen C."/>
            <person name="Yan M."/>
            <person name="Daum C."/>
            <person name="Ng V."/>
            <person name="Clum A."/>
            <person name="Steindorff A."/>
            <person name="Ohm R.A."/>
            <person name="Martin F."/>
            <person name="Silar P."/>
            <person name="Natvig D.O."/>
            <person name="Lalanne C."/>
            <person name="Gautier V."/>
            <person name="Ament-Velasquez S.L."/>
            <person name="Kruys A."/>
            <person name="Hutchinson M.I."/>
            <person name="Powell A.J."/>
            <person name="Barry K."/>
            <person name="Miller A.N."/>
            <person name="Grigoriev I.V."/>
            <person name="Debuchy R."/>
            <person name="Gladieux P."/>
            <person name="Hiltunen Thoren M."/>
            <person name="Johannesson H."/>
        </authorList>
    </citation>
    <scope>NUCLEOTIDE SEQUENCE</scope>
    <source>
        <strain evidence="2">CBS 958.72</strain>
    </source>
</reference>
<evidence type="ECO:0000313" key="2">
    <source>
        <dbReference type="EMBL" id="KAK3361508.1"/>
    </source>
</evidence>
<proteinExistence type="predicted"/>
<dbReference type="AlphaFoldDB" id="A0AAE0MYY5"/>
<protein>
    <submittedName>
        <fullName evidence="2">Uncharacterized protein</fullName>
    </submittedName>
</protein>
<accession>A0AAE0MYY5</accession>
<evidence type="ECO:0000256" key="1">
    <source>
        <dbReference type="SAM" id="Phobius"/>
    </source>
</evidence>
<comment type="caution">
    <text evidence="2">The sequence shown here is derived from an EMBL/GenBank/DDBJ whole genome shotgun (WGS) entry which is preliminary data.</text>
</comment>
<name>A0AAE0MYY5_9PEZI</name>
<feature type="transmembrane region" description="Helical" evidence="1">
    <location>
        <begin position="39"/>
        <end position="56"/>
    </location>
</feature>
<reference evidence="2" key="2">
    <citation type="submission" date="2023-06" db="EMBL/GenBank/DDBJ databases">
        <authorList>
            <consortium name="Lawrence Berkeley National Laboratory"/>
            <person name="Haridas S."/>
            <person name="Hensen N."/>
            <person name="Bonometti L."/>
            <person name="Westerberg I."/>
            <person name="Brannstrom I.O."/>
            <person name="Guillou S."/>
            <person name="Cros-Aarteil S."/>
            <person name="Calhoun S."/>
            <person name="Kuo A."/>
            <person name="Mondo S."/>
            <person name="Pangilinan J."/>
            <person name="Riley R."/>
            <person name="Labutti K."/>
            <person name="Andreopoulos B."/>
            <person name="Lipzen A."/>
            <person name="Chen C."/>
            <person name="Yanf M."/>
            <person name="Daum C."/>
            <person name="Ng V."/>
            <person name="Clum A."/>
            <person name="Steindorff A."/>
            <person name="Ohm R."/>
            <person name="Martin F."/>
            <person name="Silar P."/>
            <person name="Natvig D."/>
            <person name="Lalanne C."/>
            <person name="Gautier V."/>
            <person name="Ament-Velasquez S.L."/>
            <person name="Kruys A."/>
            <person name="Hutchinson M.I."/>
            <person name="Powell A.J."/>
            <person name="Barry K."/>
            <person name="Miller A.N."/>
            <person name="Grigoriev I.V."/>
            <person name="Debuchy R."/>
            <person name="Gladieux P."/>
            <person name="Thoren M.H."/>
            <person name="Johannesson H."/>
        </authorList>
    </citation>
    <scope>NUCLEOTIDE SEQUENCE</scope>
    <source>
        <strain evidence="2">CBS 958.72</strain>
    </source>
</reference>
<keyword evidence="1" id="KW-0812">Transmembrane</keyword>
<dbReference type="EMBL" id="JAULSN010000011">
    <property type="protein sequence ID" value="KAK3361508.1"/>
    <property type="molecule type" value="Genomic_DNA"/>
</dbReference>
<keyword evidence="3" id="KW-1185">Reference proteome</keyword>
<sequence>MDTSCSPFQWNADFYGLGIRIGICPQWISAWGILDADSISVFAVAIATIITAWRNAAVIKMYIMLRILLGFPITTLSPFGIRPWIMNPSRLGRLIDILSDYWKERKINRRRRKEERDWVKRHRQAESDERRAQRQQTSIIGKLVDWLPLLAPIIAAGPEAGFLYMLWKLPKQLPLQFMSSLKLPGLSWTGVFWRTVTVTLVAGYNMAYWLGTNGHGVQQPRDDDGGGGGGGGGGDAAQACGAPIVFDIPQGTHA</sequence>
<keyword evidence="1" id="KW-1133">Transmembrane helix</keyword>
<evidence type="ECO:0000313" key="3">
    <source>
        <dbReference type="Proteomes" id="UP001287356"/>
    </source>
</evidence>
<keyword evidence="1" id="KW-0472">Membrane</keyword>